<evidence type="ECO:0000259" key="1">
    <source>
        <dbReference type="Pfam" id="PF02601"/>
    </source>
</evidence>
<dbReference type="GO" id="GO:0009318">
    <property type="term" value="C:exodeoxyribonuclease VII complex"/>
    <property type="evidence" value="ECO:0007669"/>
    <property type="project" value="InterPro"/>
</dbReference>
<accession>A0A556M9F5</accession>
<dbReference type="Proteomes" id="UP000318733">
    <property type="component" value="Unassembled WGS sequence"/>
</dbReference>
<evidence type="ECO:0000313" key="2">
    <source>
        <dbReference type="EMBL" id="TSJ36501.1"/>
    </source>
</evidence>
<dbReference type="GO" id="GO:0008855">
    <property type="term" value="F:exodeoxyribonuclease VII activity"/>
    <property type="evidence" value="ECO:0007669"/>
    <property type="project" value="InterPro"/>
</dbReference>
<protein>
    <recommendedName>
        <fullName evidence="1">Exonuclease VII large subunit C-terminal domain-containing protein</fullName>
    </recommendedName>
</protein>
<reference evidence="2 3" key="1">
    <citation type="submission" date="2019-07" db="EMBL/GenBank/DDBJ databases">
        <authorList>
            <person name="Huq M.A."/>
        </authorList>
    </citation>
    <scope>NUCLEOTIDE SEQUENCE [LARGE SCALE GENOMIC DNA]</scope>
    <source>
        <strain evidence="2 3">MAH-19</strain>
    </source>
</reference>
<organism evidence="2 3">
    <name type="scientific">Mucilaginibacter corticis</name>
    <dbReference type="NCBI Taxonomy" id="2597670"/>
    <lineage>
        <taxon>Bacteria</taxon>
        <taxon>Pseudomonadati</taxon>
        <taxon>Bacteroidota</taxon>
        <taxon>Sphingobacteriia</taxon>
        <taxon>Sphingobacteriales</taxon>
        <taxon>Sphingobacteriaceae</taxon>
        <taxon>Mucilaginibacter</taxon>
    </lineage>
</organism>
<feature type="domain" description="Exonuclease VII large subunit C-terminal" evidence="1">
    <location>
        <begin position="143"/>
        <end position="288"/>
    </location>
</feature>
<gene>
    <name evidence="2" type="ORF">FO440_21965</name>
</gene>
<sequence>MEGQEPIIYSPAAVLNIFNNSISLKQTQRIIQLRGIFVMGKGAFYNGSYYDSLRDESTNAQITLVVPALIRNELQHHKTVTINGYITRRVVNNASRIEIQLTVTELVGQTQNKYSEEELKRIELQQDKAAADFRDVQSWIKEKIIHEQPFRIGVIIGKTAIIDSDIKHQLRESIGFYELEFYRIDLSTETEIIAAMTQLDTHTDIIVISRGGGENLDIFNKPSIAERALQLKALLVTAIGHKEDVTLLQKVADKAFITPSEFGQFLNDTYNHTVEEAQHSRAQLVESVTN</sequence>
<dbReference type="PANTHER" id="PTHR30008:SF0">
    <property type="entry name" value="EXODEOXYRIBONUCLEASE 7 LARGE SUBUNIT"/>
    <property type="match status" value="1"/>
</dbReference>
<evidence type="ECO:0000313" key="3">
    <source>
        <dbReference type="Proteomes" id="UP000318733"/>
    </source>
</evidence>
<dbReference type="EMBL" id="VLPK01000006">
    <property type="protein sequence ID" value="TSJ36501.1"/>
    <property type="molecule type" value="Genomic_DNA"/>
</dbReference>
<dbReference type="OrthoDB" id="785071at2"/>
<dbReference type="GO" id="GO:0006308">
    <property type="term" value="P:DNA catabolic process"/>
    <property type="evidence" value="ECO:0007669"/>
    <property type="project" value="InterPro"/>
</dbReference>
<proteinExistence type="predicted"/>
<name>A0A556M9F5_9SPHI</name>
<dbReference type="Pfam" id="PF02601">
    <property type="entry name" value="Exonuc_VII_L"/>
    <property type="match status" value="1"/>
</dbReference>
<comment type="caution">
    <text evidence="2">The sequence shown here is derived from an EMBL/GenBank/DDBJ whole genome shotgun (WGS) entry which is preliminary data.</text>
</comment>
<dbReference type="InterPro" id="IPR003753">
    <property type="entry name" value="Exonuc_VII_L"/>
</dbReference>
<dbReference type="PANTHER" id="PTHR30008">
    <property type="entry name" value="EXODEOXYRIBONUCLEASE 7 LARGE SUBUNIT"/>
    <property type="match status" value="1"/>
</dbReference>
<keyword evidence="3" id="KW-1185">Reference proteome</keyword>
<dbReference type="InterPro" id="IPR020579">
    <property type="entry name" value="Exonuc_VII_lsu_C"/>
</dbReference>
<dbReference type="RefSeq" id="WP_144250468.1">
    <property type="nucleotide sequence ID" value="NZ_VLPK01000006.1"/>
</dbReference>
<dbReference type="AlphaFoldDB" id="A0A556M9F5"/>